<evidence type="ECO:0000313" key="2">
    <source>
        <dbReference type="EMBL" id="KZX09961.1"/>
    </source>
</evidence>
<dbReference type="InterPro" id="IPR029063">
    <property type="entry name" value="SAM-dependent_MTases_sf"/>
</dbReference>
<comment type="caution">
    <text evidence="2">The sequence shown here is derived from an EMBL/GenBank/DDBJ whole genome shotgun (WGS) entry which is preliminary data.</text>
</comment>
<reference evidence="3" key="1">
    <citation type="journal article" date="2016" name="Genome Announc.">
        <title>Draft Genome Sequences of Methanobrevibacter curvatus DSM11111, Methanobrevibacter cuticularis DSM11139, Methanobrevibacter filiformis DSM11501, and Methanobrevibacter oralis DSM7256.</title>
        <authorList>
            <person name="Poehlein A."/>
            <person name="Seedorf H."/>
        </authorList>
    </citation>
    <scope>NUCLEOTIDE SEQUENCE [LARGE SCALE GENOMIC DNA]</scope>
    <source>
        <strain evidence="3">DSM 7256 / JCM 30027 / ZR</strain>
    </source>
</reference>
<keyword evidence="3" id="KW-1185">Reference proteome</keyword>
<dbReference type="AlphaFoldDB" id="A0A165YWR3"/>
<gene>
    <name evidence="2" type="primary">cmoA</name>
    <name evidence="2" type="ORF">MBORA_20230</name>
</gene>
<dbReference type="GO" id="GO:0008168">
    <property type="term" value="F:methyltransferase activity"/>
    <property type="evidence" value="ECO:0007669"/>
    <property type="project" value="UniProtKB-KW"/>
</dbReference>
<organism evidence="2 3">
    <name type="scientific">Methanobrevibacter oralis</name>
    <dbReference type="NCBI Taxonomy" id="66851"/>
    <lineage>
        <taxon>Archaea</taxon>
        <taxon>Methanobacteriati</taxon>
        <taxon>Methanobacteriota</taxon>
        <taxon>Methanomada group</taxon>
        <taxon>Methanobacteria</taxon>
        <taxon>Methanobacteriales</taxon>
        <taxon>Methanobacteriaceae</taxon>
        <taxon>Methanobrevibacter</taxon>
    </lineage>
</organism>
<dbReference type="Proteomes" id="UP000077428">
    <property type="component" value="Unassembled WGS sequence"/>
</dbReference>
<proteinExistence type="predicted"/>
<dbReference type="InterPro" id="IPR036388">
    <property type="entry name" value="WH-like_DNA-bd_sf"/>
</dbReference>
<sequence length="330" mass="37907">MGEYIEKLAEYSYLKMYSQTLIAALNLDFFSNLKEFRTSSQIAEIMDLHKDNTEYFLNALYSLNFITKQDNKYKNTEDTAKYLIKDSPYYTGNILKIFSGINDFSNWDIVDLIKNGPNKNFQNENAMYFDEFYKELKDSQTGIRQVEILDIVKDLEEYPNIKNILDLGCGAGLLGLSIVKSREDINATLFDMPPMENLIKECISENELTQRAKIKLGDYMNDDIGSDYDLVIAINTLNFAKNNMKLIIEKIYNSLNDNGVFVAIIDEVKSDFSNPKEIVVSWLPYAFNGVDMYLVEDYVKDIALDVGFKDIKVEKKVLASGPMSINIFKK</sequence>
<name>A0A165YWR3_METOA</name>
<dbReference type="EMBL" id="LWMU01000136">
    <property type="protein sequence ID" value="KZX09961.1"/>
    <property type="molecule type" value="Genomic_DNA"/>
</dbReference>
<evidence type="ECO:0000313" key="3">
    <source>
        <dbReference type="Proteomes" id="UP000077428"/>
    </source>
</evidence>
<dbReference type="InterPro" id="IPR016461">
    <property type="entry name" value="COMT-like"/>
</dbReference>
<dbReference type="OrthoDB" id="146767at2157"/>
<dbReference type="PROSITE" id="PS51683">
    <property type="entry name" value="SAM_OMT_II"/>
    <property type="match status" value="1"/>
</dbReference>
<feature type="domain" description="Methyltransferase type 12" evidence="1">
    <location>
        <begin position="165"/>
        <end position="261"/>
    </location>
</feature>
<dbReference type="STRING" id="66851.MBORA_20230"/>
<dbReference type="Gene3D" id="3.40.50.150">
    <property type="entry name" value="Vaccinia Virus protein VP39"/>
    <property type="match status" value="1"/>
</dbReference>
<dbReference type="GO" id="GO:0032259">
    <property type="term" value="P:methylation"/>
    <property type="evidence" value="ECO:0007669"/>
    <property type="project" value="UniProtKB-KW"/>
</dbReference>
<dbReference type="RefSeq" id="WP_042692666.1">
    <property type="nucleotide sequence ID" value="NZ_CABMAB010000012.1"/>
</dbReference>
<dbReference type="Pfam" id="PF08242">
    <property type="entry name" value="Methyltransf_12"/>
    <property type="match status" value="1"/>
</dbReference>
<dbReference type="CDD" id="cd02440">
    <property type="entry name" value="AdoMet_MTases"/>
    <property type="match status" value="1"/>
</dbReference>
<dbReference type="SUPFAM" id="SSF53335">
    <property type="entry name" value="S-adenosyl-L-methionine-dependent methyltransferases"/>
    <property type="match status" value="1"/>
</dbReference>
<dbReference type="PATRIC" id="fig|66851.6.peg.2217"/>
<accession>A0A165YWR3</accession>
<protein>
    <submittedName>
        <fullName evidence="2">tRNA (Cmo5U34)-methyltransferase</fullName>
    </submittedName>
</protein>
<dbReference type="InterPro" id="IPR013217">
    <property type="entry name" value="Methyltransf_12"/>
</dbReference>
<evidence type="ECO:0000259" key="1">
    <source>
        <dbReference type="Pfam" id="PF08242"/>
    </source>
</evidence>
<dbReference type="Gene3D" id="1.10.10.10">
    <property type="entry name" value="Winged helix-like DNA-binding domain superfamily/Winged helix DNA-binding domain"/>
    <property type="match status" value="1"/>
</dbReference>
<dbReference type="GO" id="GO:0046983">
    <property type="term" value="F:protein dimerization activity"/>
    <property type="evidence" value="ECO:0007669"/>
    <property type="project" value="InterPro"/>
</dbReference>